<keyword evidence="3" id="KW-0677">Repeat</keyword>
<dbReference type="OrthoDB" id="10264738at2759"/>
<dbReference type="InterPro" id="IPR007122">
    <property type="entry name" value="Villin/Gelsolin"/>
</dbReference>
<proteinExistence type="predicted"/>
<evidence type="ECO:0000259" key="5">
    <source>
        <dbReference type="PROSITE" id="PS51089"/>
    </source>
</evidence>
<dbReference type="Gene3D" id="3.40.20.10">
    <property type="entry name" value="Severin"/>
    <property type="match status" value="5"/>
</dbReference>
<dbReference type="InterPro" id="IPR029006">
    <property type="entry name" value="ADF-H/Gelsolin-like_dom_sf"/>
</dbReference>
<dbReference type="SMART" id="SM00153">
    <property type="entry name" value="VHP"/>
    <property type="match status" value="1"/>
</dbReference>
<dbReference type="Pfam" id="PF00626">
    <property type="entry name" value="Gelsolin"/>
    <property type="match status" value="3"/>
</dbReference>
<accession>A0A835QR93</accession>
<evidence type="ECO:0000256" key="3">
    <source>
        <dbReference type="ARBA" id="ARBA00022737"/>
    </source>
</evidence>
<dbReference type="PRINTS" id="PR00597">
    <property type="entry name" value="GELSOLIN"/>
</dbReference>
<dbReference type="PANTHER" id="PTHR11977:SF25">
    <property type="entry name" value="VILLIN-1"/>
    <property type="match status" value="1"/>
</dbReference>
<dbReference type="FunFam" id="3.40.20.10:FF:000001">
    <property type="entry name" value="Gelsolin"/>
    <property type="match status" value="1"/>
</dbReference>
<dbReference type="InterPro" id="IPR007123">
    <property type="entry name" value="Gelsolin-like_dom"/>
</dbReference>
<comment type="caution">
    <text evidence="6">The sequence shown here is derived from an EMBL/GenBank/DDBJ whole genome shotgun (WGS) entry which is preliminary data.</text>
</comment>
<name>A0A835QR93_VANPL</name>
<organism evidence="6 7">
    <name type="scientific">Vanilla planifolia</name>
    <name type="common">Vanilla</name>
    <dbReference type="NCBI Taxonomy" id="51239"/>
    <lineage>
        <taxon>Eukaryota</taxon>
        <taxon>Viridiplantae</taxon>
        <taxon>Streptophyta</taxon>
        <taxon>Embryophyta</taxon>
        <taxon>Tracheophyta</taxon>
        <taxon>Spermatophyta</taxon>
        <taxon>Magnoliopsida</taxon>
        <taxon>Liliopsida</taxon>
        <taxon>Asparagales</taxon>
        <taxon>Orchidaceae</taxon>
        <taxon>Vanilloideae</taxon>
        <taxon>Vanilleae</taxon>
        <taxon>Vanilla</taxon>
    </lineage>
</organism>
<dbReference type="AlphaFoldDB" id="A0A835QR93"/>
<dbReference type="InterPro" id="IPR036886">
    <property type="entry name" value="Villin_headpiece_dom_sf"/>
</dbReference>
<keyword evidence="4" id="KW-0206">Cytoskeleton</keyword>
<gene>
    <name evidence="6" type="ORF">HPP92_015304</name>
</gene>
<evidence type="ECO:0000256" key="4">
    <source>
        <dbReference type="ARBA" id="ARBA00023212"/>
    </source>
</evidence>
<dbReference type="PANTHER" id="PTHR11977">
    <property type="entry name" value="VILLIN"/>
    <property type="match status" value="1"/>
</dbReference>
<dbReference type="Gene3D" id="1.10.950.10">
    <property type="entry name" value="Villin headpiece domain"/>
    <property type="match status" value="1"/>
</dbReference>
<keyword evidence="7" id="KW-1185">Reference proteome</keyword>
<dbReference type="CDD" id="cd11290">
    <property type="entry name" value="gelsolin_S1_like"/>
    <property type="match status" value="1"/>
</dbReference>
<dbReference type="CDD" id="cd11288">
    <property type="entry name" value="gelsolin_S5_like"/>
    <property type="match status" value="1"/>
</dbReference>
<dbReference type="GO" id="GO:0007015">
    <property type="term" value="P:actin filament organization"/>
    <property type="evidence" value="ECO:0007669"/>
    <property type="project" value="UniProtKB-ARBA"/>
</dbReference>
<sequence length="860" mass="97026">MWRSGIDEAFRGAGAKAGLEVWCLENLRAVPIPKSLHGKFFSGSAYIVLRTFVLRNGNYQHDIHYWLGKNAEMHDSNMASDKALELDAALGSRAVHYREVQGSETEKFLSYFKPCIIPVEGVFTSKLQGNGNEAFRLTMFFLQRDHAVRVQEAEDGKFVGDSDAGEFWNLFGGYAPIARELPDTRQTEKYSSAKLFWVNKGKLVLLDTPSLDVTLLNSDRCYLLDCDAEIFVWMGRTTLVSERKTAISTIEEFMHQQDRSASIQTTFLTEGSETAKFKSHFCNWPQTVTPSLYIEGRGKVAAIFKHQGYDVKEIPEDDCRPIIDINGTLRVWRVNGHDVTPIAAVEQTVLYSGECYIIKYTFSAIDKDNNLFYAWLGCNSTLEDRVDAISLMTRITHSIKAPYVMAQVSEGKEPQLFFTVFKCLIIFKGRSTSGYKFSVMEQCTTDEISDQDKLALFRVQGSSPTSMQAIQVDPVSGSLNSSYCYILQDQVSSFTWLGSLSSPMDHELVDRLLDQISPLKQFISVREGSEPDVFWNMIGGKGDYPKEKVIKQHDEDPHLFTCVFEEGDFKGKEIFNYAQDDLTTEDIILLDCHNEIYIWVGQHAKLASEEQAFSLGKKFLETDILLEGLSDDAAIYVIPEGNEPPFFTSHFAWDNSKLNIHGNSFERKLAILKGSTQITESANRGTQKAHRGYVSEGLSDYSWRTSATSDGLHAQKGSPAAMAFSNSETLDHRVLLNQTSVIREHFMVSPIQLDETDSPEGRYSVTLSLANEAIYSSTKQEALSYEDNEENSSEDNVLPTFPYELLKVTSSTTLAGIDVTRREAYLSSKEFEAKFGMNKKAFYKLPKWKQTKLKQSLQLF</sequence>
<dbReference type="SUPFAM" id="SSF47050">
    <property type="entry name" value="VHP, Villin headpiece domain"/>
    <property type="match status" value="1"/>
</dbReference>
<dbReference type="Pfam" id="PF02209">
    <property type="entry name" value="VHP"/>
    <property type="match status" value="1"/>
</dbReference>
<dbReference type="EMBL" id="JADCNL010000007">
    <property type="protein sequence ID" value="KAG0473447.1"/>
    <property type="molecule type" value="Genomic_DNA"/>
</dbReference>
<dbReference type="GO" id="GO:0051015">
    <property type="term" value="F:actin filament binding"/>
    <property type="evidence" value="ECO:0007669"/>
    <property type="project" value="InterPro"/>
</dbReference>
<evidence type="ECO:0000313" key="6">
    <source>
        <dbReference type="EMBL" id="KAG0473447.1"/>
    </source>
</evidence>
<protein>
    <recommendedName>
        <fullName evidence="5">HP domain-containing protein</fullName>
    </recommendedName>
</protein>
<evidence type="ECO:0000256" key="1">
    <source>
        <dbReference type="ARBA" id="ARBA00004245"/>
    </source>
</evidence>
<keyword evidence="4" id="KW-0963">Cytoplasm</keyword>
<comment type="subcellular location">
    <subcellularLocation>
        <location evidence="1">Cytoplasm</location>
        <location evidence="1">Cytoskeleton</location>
    </subcellularLocation>
</comment>
<dbReference type="InterPro" id="IPR003128">
    <property type="entry name" value="Villin_headpiece"/>
</dbReference>
<dbReference type="CDD" id="cd11291">
    <property type="entry name" value="gelsolin_S6_like"/>
    <property type="match status" value="1"/>
</dbReference>
<dbReference type="GO" id="GO:0005856">
    <property type="term" value="C:cytoskeleton"/>
    <property type="evidence" value="ECO:0007669"/>
    <property type="project" value="UniProtKB-SubCell"/>
</dbReference>
<feature type="domain" description="HP" evidence="5">
    <location>
        <begin position="795"/>
        <end position="860"/>
    </location>
</feature>
<dbReference type="Proteomes" id="UP000636800">
    <property type="component" value="Chromosome 7"/>
</dbReference>
<dbReference type="PROSITE" id="PS51089">
    <property type="entry name" value="HP"/>
    <property type="match status" value="1"/>
</dbReference>
<dbReference type="GO" id="GO:0051693">
    <property type="term" value="P:actin filament capping"/>
    <property type="evidence" value="ECO:0007669"/>
    <property type="project" value="UniProtKB-KW"/>
</dbReference>
<evidence type="ECO:0000256" key="2">
    <source>
        <dbReference type="ARBA" id="ARBA00022467"/>
    </source>
</evidence>
<dbReference type="SUPFAM" id="SSF55753">
    <property type="entry name" value="Actin depolymerizing proteins"/>
    <property type="match status" value="5"/>
</dbReference>
<evidence type="ECO:0000313" key="7">
    <source>
        <dbReference type="Proteomes" id="UP000636800"/>
    </source>
</evidence>
<dbReference type="SMART" id="SM00262">
    <property type="entry name" value="GEL"/>
    <property type="match status" value="5"/>
</dbReference>
<reference evidence="6 7" key="1">
    <citation type="journal article" date="2020" name="Nat. Food">
        <title>A phased Vanilla planifolia genome enables genetic improvement of flavour and production.</title>
        <authorList>
            <person name="Hasing T."/>
            <person name="Tang H."/>
            <person name="Brym M."/>
            <person name="Khazi F."/>
            <person name="Huang T."/>
            <person name="Chambers A.H."/>
        </authorList>
    </citation>
    <scope>NUCLEOTIDE SEQUENCE [LARGE SCALE GENOMIC DNA]</scope>
    <source>
        <tissue evidence="6">Leaf</tissue>
    </source>
</reference>
<keyword evidence="2" id="KW-0117">Actin capping</keyword>